<dbReference type="EMBL" id="JAEUBG010003145">
    <property type="protein sequence ID" value="KAH3683387.1"/>
    <property type="molecule type" value="Genomic_DNA"/>
</dbReference>
<dbReference type="Proteomes" id="UP000774326">
    <property type="component" value="Unassembled WGS sequence"/>
</dbReference>
<reference evidence="1" key="2">
    <citation type="submission" date="2021-01" db="EMBL/GenBank/DDBJ databases">
        <authorList>
            <person name="Schikora-Tamarit M.A."/>
        </authorList>
    </citation>
    <scope>NUCLEOTIDE SEQUENCE</scope>
    <source>
        <strain evidence="1">CBS2887</strain>
    </source>
</reference>
<proteinExistence type="predicted"/>
<reference evidence="1" key="1">
    <citation type="journal article" date="2021" name="Open Biol.">
        <title>Shared evolutionary footprints suggest mitochondrial oxidative damage underlies multiple complex I losses in fungi.</title>
        <authorList>
            <person name="Schikora-Tamarit M.A."/>
            <person name="Marcet-Houben M."/>
            <person name="Nosek J."/>
            <person name="Gabaldon T."/>
        </authorList>
    </citation>
    <scope>NUCLEOTIDE SEQUENCE</scope>
    <source>
        <strain evidence="1">CBS2887</strain>
    </source>
</reference>
<dbReference type="AlphaFoldDB" id="A0A9P8Q364"/>
<organism evidence="1 2">
    <name type="scientific">Wickerhamomyces pijperi</name>
    <name type="common">Yeast</name>
    <name type="synonym">Pichia pijperi</name>
    <dbReference type="NCBI Taxonomy" id="599730"/>
    <lineage>
        <taxon>Eukaryota</taxon>
        <taxon>Fungi</taxon>
        <taxon>Dikarya</taxon>
        <taxon>Ascomycota</taxon>
        <taxon>Saccharomycotina</taxon>
        <taxon>Saccharomycetes</taxon>
        <taxon>Phaffomycetales</taxon>
        <taxon>Wickerhamomycetaceae</taxon>
        <taxon>Wickerhamomyces</taxon>
    </lineage>
</organism>
<evidence type="ECO:0000313" key="1">
    <source>
        <dbReference type="EMBL" id="KAH3683387.1"/>
    </source>
</evidence>
<keyword evidence="2" id="KW-1185">Reference proteome</keyword>
<sequence length="148" mass="15954">MVASLKAAQSALAIGGLHRAKRLQVDSSGHLGLSQVVDPVRVRERVDDGLIAPDAHLGDDDVEERLVDWLHVVVRGDDLFQLVQALNGGSLVVLEENLKELVVQRGRDTVVDVTAVELGGLDPNIENLAEVLRLGPNVAQELLDVVHL</sequence>
<accession>A0A9P8Q364</accession>
<evidence type="ECO:0000313" key="2">
    <source>
        <dbReference type="Proteomes" id="UP000774326"/>
    </source>
</evidence>
<protein>
    <submittedName>
        <fullName evidence="1">Uncharacterized protein</fullName>
    </submittedName>
</protein>
<comment type="caution">
    <text evidence="1">The sequence shown here is derived from an EMBL/GenBank/DDBJ whole genome shotgun (WGS) entry which is preliminary data.</text>
</comment>
<gene>
    <name evidence="1" type="ORF">WICPIJ_005645</name>
</gene>
<name>A0A9P8Q364_WICPI</name>